<feature type="compositionally biased region" description="Polar residues" evidence="1">
    <location>
        <begin position="88"/>
        <end position="99"/>
    </location>
</feature>
<sequence length="179" mass="19877">MSVECPADSSVQSSYIQMLEERLRDLEQRMLAVERTGERAAEVIGSEDKTEHEGAERGQSDRGRNESSDEDTTGKSNGEDPLPESSKDGQSTTSPSEHPQSALRFLPYAHHVLPADNRPVIEVRLEQLASEDLVETHEKFVASLADVTPEKALKWSGLLEQTFRNWNPTQQNFVSAPSA</sequence>
<evidence type="ECO:0000256" key="1">
    <source>
        <dbReference type="SAM" id="MobiDB-lite"/>
    </source>
</evidence>
<evidence type="ECO:0000313" key="2">
    <source>
        <dbReference type="EMBL" id="KAL2824410.1"/>
    </source>
</evidence>
<dbReference type="EMBL" id="JBFXLS010000044">
    <property type="protein sequence ID" value="KAL2824410.1"/>
    <property type="molecule type" value="Genomic_DNA"/>
</dbReference>
<feature type="compositionally biased region" description="Basic and acidic residues" evidence="1">
    <location>
        <begin position="37"/>
        <end position="67"/>
    </location>
</feature>
<evidence type="ECO:0000313" key="3">
    <source>
        <dbReference type="Proteomes" id="UP001610335"/>
    </source>
</evidence>
<name>A0ABR4I9I2_9EURO</name>
<accession>A0ABR4I9I2</accession>
<gene>
    <name evidence="2" type="ORF">BDW59DRAFT_162514</name>
</gene>
<proteinExistence type="predicted"/>
<feature type="region of interest" description="Disordered" evidence="1">
    <location>
        <begin position="37"/>
        <end position="105"/>
    </location>
</feature>
<comment type="caution">
    <text evidence="2">The sequence shown here is derived from an EMBL/GenBank/DDBJ whole genome shotgun (WGS) entry which is preliminary data.</text>
</comment>
<keyword evidence="3" id="KW-1185">Reference proteome</keyword>
<reference evidence="2 3" key="1">
    <citation type="submission" date="2024-07" db="EMBL/GenBank/DDBJ databases">
        <title>Section-level genome sequencing and comparative genomics of Aspergillus sections Usti and Cavernicolus.</title>
        <authorList>
            <consortium name="Lawrence Berkeley National Laboratory"/>
            <person name="Nybo J.L."/>
            <person name="Vesth T.C."/>
            <person name="Theobald S."/>
            <person name="Frisvad J.C."/>
            <person name="Larsen T.O."/>
            <person name="Kjaerboelling I."/>
            <person name="Rothschild-Mancinelli K."/>
            <person name="Lyhne E.K."/>
            <person name="Kogle M.E."/>
            <person name="Barry K."/>
            <person name="Clum A."/>
            <person name="Na H."/>
            <person name="Ledsgaard L."/>
            <person name="Lin J."/>
            <person name="Lipzen A."/>
            <person name="Kuo A."/>
            <person name="Riley R."/>
            <person name="Mondo S."/>
            <person name="LaButti K."/>
            <person name="Haridas S."/>
            <person name="Pangalinan J."/>
            <person name="Salamov A.A."/>
            <person name="Simmons B.A."/>
            <person name="Magnuson J.K."/>
            <person name="Chen J."/>
            <person name="Drula E."/>
            <person name="Henrissat B."/>
            <person name="Wiebenga A."/>
            <person name="Lubbers R.J."/>
            <person name="Gomes A.C."/>
            <person name="Makela M.R."/>
            <person name="Stajich J."/>
            <person name="Grigoriev I.V."/>
            <person name="Mortensen U.H."/>
            <person name="De vries R.P."/>
            <person name="Baker S.E."/>
            <person name="Andersen M.R."/>
        </authorList>
    </citation>
    <scope>NUCLEOTIDE SEQUENCE [LARGE SCALE GENOMIC DNA]</scope>
    <source>
        <strain evidence="2 3">CBS 600.67</strain>
    </source>
</reference>
<dbReference type="Proteomes" id="UP001610335">
    <property type="component" value="Unassembled WGS sequence"/>
</dbReference>
<protein>
    <submittedName>
        <fullName evidence="2">Uncharacterized protein</fullName>
    </submittedName>
</protein>
<organism evidence="2 3">
    <name type="scientific">Aspergillus cavernicola</name>
    <dbReference type="NCBI Taxonomy" id="176166"/>
    <lineage>
        <taxon>Eukaryota</taxon>
        <taxon>Fungi</taxon>
        <taxon>Dikarya</taxon>
        <taxon>Ascomycota</taxon>
        <taxon>Pezizomycotina</taxon>
        <taxon>Eurotiomycetes</taxon>
        <taxon>Eurotiomycetidae</taxon>
        <taxon>Eurotiales</taxon>
        <taxon>Aspergillaceae</taxon>
        <taxon>Aspergillus</taxon>
        <taxon>Aspergillus subgen. Nidulantes</taxon>
    </lineage>
</organism>